<dbReference type="OrthoDB" id="5859095at2759"/>
<proteinExistence type="predicted"/>
<protein>
    <recommendedName>
        <fullName evidence="3">DUF19 domain-containing protein</fullName>
    </recommendedName>
</protein>
<dbReference type="HOGENOM" id="CLU_2099154_0_0_1"/>
<dbReference type="AlphaFoldDB" id="E3MUG0"/>
<evidence type="ECO:0000313" key="2">
    <source>
        <dbReference type="Proteomes" id="UP000008281"/>
    </source>
</evidence>
<dbReference type="FunCoup" id="E3MUG0">
    <property type="interactions" value="550"/>
</dbReference>
<keyword evidence="2" id="KW-1185">Reference proteome</keyword>
<gene>
    <name evidence="1" type="ORF">CRE_21884</name>
</gene>
<evidence type="ECO:0000313" key="1">
    <source>
        <dbReference type="EMBL" id="EFP09749.1"/>
    </source>
</evidence>
<dbReference type="Proteomes" id="UP000008281">
    <property type="component" value="Unassembled WGS sequence"/>
</dbReference>
<organism evidence="2">
    <name type="scientific">Caenorhabditis remanei</name>
    <name type="common">Caenorhabditis vulgaris</name>
    <dbReference type="NCBI Taxonomy" id="31234"/>
    <lineage>
        <taxon>Eukaryota</taxon>
        <taxon>Metazoa</taxon>
        <taxon>Ecdysozoa</taxon>
        <taxon>Nematoda</taxon>
        <taxon>Chromadorea</taxon>
        <taxon>Rhabditida</taxon>
        <taxon>Rhabditina</taxon>
        <taxon>Rhabditomorpha</taxon>
        <taxon>Rhabditoidea</taxon>
        <taxon>Rhabditidae</taxon>
        <taxon>Peloderinae</taxon>
        <taxon>Caenorhabditis</taxon>
    </lineage>
</organism>
<dbReference type="InParanoid" id="E3MUG0"/>
<sequence>MYKFCTGVETLFLEYSTFFEKSLFGTKETLDLDIANVHSTLKTCDRYTLQNQTIQSSELENFVNDFTEDGIAKKCLDMKERSTLMDAFSQECDEEAGRHFKYFLADLKSYYNCSYN</sequence>
<name>E3MUG0_CAERE</name>
<evidence type="ECO:0008006" key="3">
    <source>
        <dbReference type="Google" id="ProtNLM"/>
    </source>
</evidence>
<dbReference type="EMBL" id="DS268479">
    <property type="protein sequence ID" value="EFP09749.1"/>
    <property type="molecule type" value="Genomic_DNA"/>
</dbReference>
<accession>E3MUG0</accession>
<reference evidence="1" key="1">
    <citation type="submission" date="2007-07" db="EMBL/GenBank/DDBJ databases">
        <title>PCAP assembly of the Caenorhabditis remanei genome.</title>
        <authorList>
            <consortium name="The Caenorhabditis remanei Sequencing Consortium"/>
            <person name="Wilson R.K."/>
        </authorList>
    </citation>
    <scope>NUCLEOTIDE SEQUENCE [LARGE SCALE GENOMIC DNA]</scope>
    <source>
        <strain evidence="1">PB4641</strain>
    </source>
</reference>